<gene>
    <name evidence="2" type="ordered locus">Clocel_0659</name>
</gene>
<evidence type="ECO:0000313" key="3">
    <source>
        <dbReference type="Proteomes" id="UP000002730"/>
    </source>
</evidence>
<evidence type="ECO:0000256" key="1">
    <source>
        <dbReference type="SAM" id="SignalP"/>
    </source>
</evidence>
<keyword evidence="1" id="KW-0732">Signal</keyword>
<dbReference type="STRING" id="573061.Clocel_0659"/>
<dbReference type="eggNOG" id="ENOG502Z9Q9">
    <property type="taxonomic scope" value="Bacteria"/>
</dbReference>
<dbReference type="KEGG" id="ccb:Clocel_0659"/>
<feature type="chain" id="PRO_5003128436" evidence="1">
    <location>
        <begin position="27"/>
        <end position="426"/>
    </location>
</feature>
<keyword evidence="3" id="KW-1185">Reference proteome</keyword>
<name>D9SRR3_CLOC7</name>
<dbReference type="OrthoDB" id="2518519at2"/>
<organism evidence="2 3">
    <name type="scientific">Clostridium cellulovorans (strain ATCC 35296 / DSM 3052 / OCM 3 / 743B)</name>
    <dbReference type="NCBI Taxonomy" id="573061"/>
    <lineage>
        <taxon>Bacteria</taxon>
        <taxon>Bacillati</taxon>
        <taxon>Bacillota</taxon>
        <taxon>Clostridia</taxon>
        <taxon>Eubacteriales</taxon>
        <taxon>Clostridiaceae</taxon>
        <taxon>Clostridium</taxon>
    </lineage>
</organism>
<dbReference type="HOGENOM" id="CLU_655109_0_0_9"/>
<dbReference type="RefSeq" id="WP_010074790.1">
    <property type="nucleotide sequence ID" value="NC_014393.1"/>
</dbReference>
<dbReference type="AlphaFoldDB" id="D9SRR3"/>
<feature type="signal peptide" evidence="1">
    <location>
        <begin position="1"/>
        <end position="26"/>
    </location>
</feature>
<dbReference type="Proteomes" id="UP000002730">
    <property type="component" value="Chromosome"/>
</dbReference>
<accession>D9SRR3</accession>
<evidence type="ECO:0000313" key="2">
    <source>
        <dbReference type="EMBL" id="ADL50430.1"/>
    </source>
</evidence>
<sequence length="426" mass="47970">MKLNKRQKIALSFVVGLIMFVTTALAEINSKSGYEEGKDILKYTATSLSDGTISNYTIERAIELKDNGAKILCENSITKYDVINKAIEKAILGGEGKGRYQNHSYIDSNIKIDSIDNGYRVSNNFYGNNFYKFSTPFERGDYSDLEKITDAAIGELKDYIVVSENPNGSKELAVSVNQAQIPTVVNAMTSYYFKSKLGKTYDAETQSNKYNLHKDIFIKSASGCMNITEQDIVDKIIVSLSVIGKDEQNNEHIITLDILLKITNINETTVKKPNLDDPNITVQYDNYQKGVEKVDINIYVGTYKSDITVVKNGEVIKIGDRTVEIKSLDTDTISIIYYQNYKDGYEEGNAKSSVFRFTGEQNNSKESFGKFYSLNYNIRDVDSNNSVGTIDLQSPSSIYFDIKSTNDNKDENKEKTNHVLFQRVVQ</sequence>
<proteinExistence type="predicted"/>
<reference evidence="2 3" key="1">
    <citation type="submission" date="2010-08" db="EMBL/GenBank/DDBJ databases">
        <title>Complete sequence of Clostridium cellulovorans 743B.</title>
        <authorList>
            <consortium name="US DOE Joint Genome Institute"/>
            <person name="Lucas S."/>
            <person name="Copeland A."/>
            <person name="Lapidus A."/>
            <person name="Cheng J.-F."/>
            <person name="Bruce D."/>
            <person name="Goodwin L."/>
            <person name="Pitluck S."/>
            <person name="Chertkov O."/>
            <person name="Detter J.C."/>
            <person name="Han C."/>
            <person name="Tapia R."/>
            <person name="Land M."/>
            <person name="Hauser L."/>
            <person name="Chang Y.-J."/>
            <person name="Jeffries C."/>
            <person name="Kyrpides N."/>
            <person name="Ivanova N."/>
            <person name="Mikhailova N."/>
            <person name="Hemme C.L."/>
            <person name="Woyke T."/>
        </authorList>
    </citation>
    <scope>NUCLEOTIDE SEQUENCE [LARGE SCALE GENOMIC DNA]</scope>
    <source>
        <strain evidence="3">ATCC 35296 / DSM 3052 / OCM 3 / 743B</strain>
    </source>
</reference>
<protein>
    <submittedName>
        <fullName evidence="2">Uncharacterized protein</fullName>
    </submittedName>
</protein>
<dbReference type="EMBL" id="CP002160">
    <property type="protein sequence ID" value="ADL50430.1"/>
    <property type="molecule type" value="Genomic_DNA"/>
</dbReference>